<proteinExistence type="inferred from homology"/>
<evidence type="ECO:0000256" key="8">
    <source>
        <dbReference type="ARBA" id="ARBA00022964"/>
    </source>
</evidence>
<dbReference type="Ensembl" id="ENSMSIT00000025341.1">
    <property type="protein sequence ID" value="ENSMSIP00000020078.1"/>
    <property type="gene ID" value="ENSMSIG00000017048.1"/>
</dbReference>
<comment type="catalytic activity">
    <reaction evidence="14">
        <text>N(6),N(6),N(6)-trimethyl-L-lysyl(9)-[histone H3] + 2 2-oxoglutarate + 2 O2 = N(6)-methyl-L-lysyl(9)-[histone H3] + 2 formaldehyde + 2 succinate + 2 CO2</text>
        <dbReference type="Rhea" id="RHEA:60200"/>
        <dbReference type="Rhea" id="RHEA-COMP:15538"/>
        <dbReference type="Rhea" id="RHEA-COMP:15542"/>
        <dbReference type="ChEBI" id="CHEBI:15379"/>
        <dbReference type="ChEBI" id="CHEBI:16526"/>
        <dbReference type="ChEBI" id="CHEBI:16810"/>
        <dbReference type="ChEBI" id="CHEBI:16842"/>
        <dbReference type="ChEBI" id="CHEBI:30031"/>
        <dbReference type="ChEBI" id="CHEBI:61929"/>
        <dbReference type="ChEBI" id="CHEBI:61961"/>
        <dbReference type="EC" id="1.14.11.66"/>
    </reaction>
</comment>
<keyword evidence="13" id="KW-0539">Nucleus</keyword>
<keyword evidence="9" id="KW-0560">Oxidoreductase</keyword>
<dbReference type="Pfam" id="PF02373">
    <property type="entry name" value="JmjC"/>
    <property type="match status" value="1"/>
</dbReference>
<evidence type="ECO:0000256" key="14">
    <source>
        <dbReference type="ARBA" id="ARBA00049349"/>
    </source>
</evidence>
<dbReference type="Proteomes" id="UP000694415">
    <property type="component" value="Unplaced"/>
</dbReference>
<keyword evidence="5" id="KW-0479">Metal-binding</keyword>
<evidence type="ECO:0000256" key="12">
    <source>
        <dbReference type="ARBA" id="ARBA00023163"/>
    </source>
</evidence>
<dbReference type="GeneTree" id="ENSGT00940000162152"/>
<accession>A0A8C6HDH1</accession>
<evidence type="ECO:0000256" key="3">
    <source>
        <dbReference type="ARBA" id="ARBA00009711"/>
    </source>
</evidence>
<dbReference type="Gene3D" id="2.60.120.650">
    <property type="entry name" value="Cupin"/>
    <property type="match status" value="1"/>
</dbReference>
<dbReference type="InterPro" id="IPR044925">
    <property type="entry name" value="His-Me_finger_sf"/>
</dbReference>
<evidence type="ECO:0000256" key="11">
    <source>
        <dbReference type="ARBA" id="ARBA00023015"/>
    </source>
</evidence>
<keyword evidence="6" id="KW-0862">Zinc</keyword>
<keyword evidence="10" id="KW-0408">Iron</keyword>
<keyword evidence="15" id="KW-1133">Transmembrane helix</keyword>
<evidence type="ECO:0000256" key="10">
    <source>
        <dbReference type="ARBA" id="ARBA00023004"/>
    </source>
</evidence>
<sequence>MKTKSTCAQNPNCSIMIFRPTKEEFNDFDKYIAYMESQGAHRAGLAKVIPPKEWRARQSYDNISNILIATPLQQVVSGQAGVFTQYHKKKKGMTVGEYRELANSKKYQTPPHLDFEDLERKYWKNRLYESPIYGADVSGSLFDGKTQQWNVGHLGTIQDLLEQECGIVIEGVNTPYLYFGMWKTTFAWHTEDMDLYSINYLHFGQPKTWYAVPPEHGRRLERLARELFPGSSQGCQAFLRHKVALISPTVLKENGIPFGRITQEAGEFMVTFPYGYHAGFNHGFNCAEAINFATPRWIDYGKVASQCSCGEARVSFSMDAFVRILQPERYELWKRGQDQAVVDHTETMVSTSQELTTRRVTKAPRKTWGLKRLRLRQVSRSLLPIATIDDPDSNLEEVIDEANAVTSVDNLGSKQALNADYIDSDYEIGQLYPFPLNSDLQMATFPLTNSVPMTQSFRERWHMNLNSLMDRALIPHCSEGKDLYILTGAVPSEHRVKSKVTIPEFVWLAACCAVPGEGWAMGFIKHTQDIDVIEDVMLRDLEKLLPHKPQLFQDNCGEMEQDTEKMKKILEVVNQVQDEERSLQSQERMSPLASTQSQRSALLSPEAPPEGGSSFLGQVLGFLATPFIKLFQLIYYLVTAVLRNIVHLLWLVAKQAINTVESCLYHLGEATVSYLVAIGQELVSIPWKVLKVVAKVIRAFLRILCCLLKAVCRALSIPLRVLVDVATFPVYTVGAIPIVCKDIAVGLGGTLSLLFDTAFGTVGGLFQIVFSVFKRIGYKVTLDNSGEL</sequence>
<reference evidence="18" key="1">
    <citation type="submission" date="2025-08" db="UniProtKB">
        <authorList>
            <consortium name="Ensembl"/>
        </authorList>
    </citation>
    <scope>IDENTIFICATION</scope>
</reference>
<evidence type="ECO:0000259" key="16">
    <source>
        <dbReference type="PROSITE" id="PS51183"/>
    </source>
</evidence>
<evidence type="ECO:0000256" key="1">
    <source>
        <dbReference type="ARBA" id="ARBA00001954"/>
    </source>
</evidence>
<dbReference type="GO" id="GO:0010468">
    <property type="term" value="P:regulation of gene expression"/>
    <property type="evidence" value="ECO:0007669"/>
    <property type="project" value="TreeGrafter"/>
</dbReference>
<dbReference type="FunFam" id="2.60.120.650:FF:000003">
    <property type="entry name" value="Lysine-specific demethylase 4D"/>
    <property type="match status" value="1"/>
</dbReference>
<feature type="transmembrane region" description="Helical" evidence="15">
    <location>
        <begin position="633"/>
        <end position="652"/>
    </location>
</feature>
<dbReference type="InterPro" id="IPR003347">
    <property type="entry name" value="JmjC_dom"/>
</dbReference>
<dbReference type="SMART" id="SM00545">
    <property type="entry name" value="JmjN"/>
    <property type="match status" value="1"/>
</dbReference>
<feature type="domain" description="JmjN" evidence="16">
    <location>
        <begin position="15"/>
        <end position="57"/>
    </location>
</feature>
<dbReference type="SMART" id="SM00558">
    <property type="entry name" value="JmjC"/>
    <property type="match status" value="1"/>
</dbReference>
<keyword evidence="15" id="KW-0812">Transmembrane</keyword>
<keyword evidence="7" id="KW-0156">Chromatin regulator</keyword>
<evidence type="ECO:0000256" key="15">
    <source>
        <dbReference type="SAM" id="Phobius"/>
    </source>
</evidence>
<dbReference type="InterPro" id="IPR044929">
    <property type="entry name" value="DNA/RNA_non-sp_Endonuclease_sf"/>
</dbReference>
<dbReference type="Gene3D" id="3.40.570.10">
    <property type="entry name" value="Extracellular Endonuclease, subunit A"/>
    <property type="match status" value="1"/>
</dbReference>
<evidence type="ECO:0000313" key="18">
    <source>
        <dbReference type="Ensembl" id="ENSMSIP00000020078.1"/>
    </source>
</evidence>
<reference evidence="18" key="2">
    <citation type="submission" date="2025-09" db="UniProtKB">
        <authorList>
            <consortium name="Ensembl"/>
        </authorList>
    </citation>
    <scope>IDENTIFICATION</scope>
</reference>
<keyword evidence="12" id="KW-0804">Transcription</keyword>
<evidence type="ECO:0000256" key="2">
    <source>
        <dbReference type="ARBA" id="ARBA00004123"/>
    </source>
</evidence>
<comment type="subcellular location">
    <subcellularLocation>
        <location evidence="2">Nucleus</location>
    </subcellularLocation>
</comment>
<dbReference type="Pfam" id="PF02375">
    <property type="entry name" value="JmjN"/>
    <property type="match status" value="1"/>
</dbReference>
<comment type="cofactor">
    <cofactor evidence="1">
        <name>Fe(2+)</name>
        <dbReference type="ChEBI" id="CHEBI:29033"/>
    </cofactor>
</comment>
<organism evidence="18 19">
    <name type="scientific">Mus spicilegus</name>
    <name type="common">Mound-building mouse</name>
    <dbReference type="NCBI Taxonomy" id="10103"/>
    <lineage>
        <taxon>Eukaryota</taxon>
        <taxon>Metazoa</taxon>
        <taxon>Chordata</taxon>
        <taxon>Craniata</taxon>
        <taxon>Vertebrata</taxon>
        <taxon>Euteleostomi</taxon>
        <taxon>Mammalia</taxon>
        <taxon>Eutheria</taxon>
        <taxon>Euarchontoglires</taxon>
        <taxon>Glires</taxon>
        <taxon>Rodentia</taxon>
        <taxon>Myomorpha</taxon>
        <taxon>Muroidea</taxon>
        <taxon>Muridae</taxon>
        <taxon>Murinae</taxon>
        <taxon>Mus</taxon>
        <taxon>Mus</taxon>
    </lineage>
</organism>
<evidence type="ECO:0000256" key="4">
    <source>
        <dbReference type="ARBA" id="ARBA00012900"/>
    </source>
</evidence>
<keyword evidence="19" id="KW-1185">Reference proteome</keyword>
<evidence type="ECO:0000256" key="5">
    <source>
        <dbReference type="ARBA" id="ARBA00022723"/>
    </source>
</evidence>
<evidence type="ECO:0000259" key="17">
    <source>
        <dbReference type="PROSITE" id="PS51184"/>
    </source>
</evidence>
<protein>
    <recommendedName>
        <fullName evidence="4">[histone H3]-trimethyl-L-lysine(9) demethylase</fullName>
        <ecNumber evidence="4">1.14.11.66</ecNumber>
    </recommendedName>
</protein>
<dbReference type="GO" id="GO:0140684">
    <property type="term" value="F:histone H3K9me2/H3K9me3 demethylase activity"/>
    <property type="evidence" value="ECO:0007669"/>
    <property type="project" value="UniProtKB-EC"/>
</dbReference>
<dbReference type="GO" id="GO:0046872">
    <property type="term" value="F:metal ion binding"/>
    <property type="evidence" value="ECO:0007669"/>
    <property type="project" value="UniProtKB-KW"/>
</dbReference>
<keyword evidence="15" id="KW-0472">Membrane</keyword>
<dbReference type="AlphaFoldDB" id="A0A8C6HDH1"/>
<dbReference type="GO" id="GO:0005721">
    <property type="term" value="C:pericentric heterochromatin"/>
    <property type="evidence" value="ECO:0007669"/>
    <property type="project" value="UniProtKB-ARBA"/>
</dbReference>
<evidence type="ECO:0000256" key="6">
    <source>
        <dbReference type="ARBA" id="ARBA00022833"/>
    </source>
</evidence>
<dbReference type="PANTHER" id="PTHR10694">
    <property type="entry name" value="LYSINE-SPECIFIC DEMETHYLASE"/>
    <property type="match status" value="1"/>
</dbReference>
<feature type="domain" description="JmjC" evidence="17">
    <location>
        <begin position="143"/>
        <end position="309"/>
    </location>
</feature>
<evidence type="ECO:0000256" key="13">
    <source>
        <dbReference type="ARBA" id="ARBA00023242"/>
    </source>
</evidence>
<comment type="similarity">
    <text evidence="3">Belongs to the JHDM3 histone demethylase family.</text>
</comment>
<dbReference type="PANTHER" id="PTHR10694:SF21">
    <property type="entry name" value="LYSINE-SPECIFIC DEMETHYLASE 4D"/>
    <property type="match status" value="1"/>
</dbReference>
<keyword evidence="8" id="KW-0223">Dioxygenase</keyword>
<evidence type="ECO:0000313" key="19">
    <source>
        <dbReference type="Proteomes" id="UP000694415"/>
    </source>
</evidence>
<dbReference type="SUPFAM" id="SSF54060">
    <property type="entry name" value="His-Me finger endonucleases"/>
    <property type="match status" value="1"/>
</dbReference>
<dbReference type="SUPFAM" id="SSF51197">
    <property type="entry name" value="Clavaminate synthase-like"/>
    <property type="match status" value="1"/>
</dbReference>
<evidence type="ECO:0000256" key="9">
    <source>
        <dbReference type="ARBA" id="ARBA00023002"/>
    </source>
</evidence>
<dbReference type="PROSITE" id="PS51184">
    <property type="entry name" value="JMJC"/>
    <property type="match status" value="1"/>
</dbReference>
<name>A0A8C6HDH1_MUSSI</name>
<dbReference type="EC" id="1.14.11.66" evidence="4"/>
<dbReference type="PROSITE" id="PS51183">
    <property type="entry name" value="JMJN"/>
    <property type="match status" value="1"/>
</dbReference>
<keyword evidence="11" id="KW-0805">Transcription regulation</keyword>
<evidence type="ECO:0000256" key="7">
    <source>
        <dbReference type="ARBA" id="ARBA00022853"/>
    </source>
</evidence>
<dbReference type="GO" id="GO:0005634">
    <property type="term" value="C:nucleus"/>
    <property type="evidence" value="ECO:0007669"/>
    <property type="project" value="UniProtKB-SubCell"/>
</dbReference>
<dbReference type="InterPro" id="IPR003349">
    <property type="entry name" value="JmjN"/>
</dbReference>